<feature type="domain" description="C2H2-type" evidence="10">
    <location>
        <begin position="181"/>
        <end position="208"/>
    </location>
</feature>
<sequence>MNVLLQGSVTFQDVAVDFTLEEWQLLGYSQRKLYWDVILENFRNLISVGCPVTKTKVIFKVEQGQEPWMVEGENPRWRSPGESEKAGEGSKDSFLNQGMFTFKKTQTNETVQNCNLNINFISSREKQHKCESNGKYLQPNLYFLSYNKSYIRENSYEYKECGKKSHLIRHDKKHTRKKITFECSDCGKAFNSKGHLAAHQKIHSGERPFVCSDCGKAFTHKAQLVVHQRLHTGEKPYECGQCGKSFTWNSSFTQHVKSHTPENSFECKECGKSFKYSSSLYKHSRIHTGEKPYRCRECGKAFADSSVLVMHQRIHTGEKPHGCTECGKAFIKRSHLLKHYSTHSRATQ</sequence>
<reference evidence="12" key="2">
    <citation type="submission" date="2025-08" db="UniProtKB">
        <authorList>
            <consortium name="Ensembl"/>
        </authorList>
    </citation>
    <scope>IDENTIFICATION</scope>
</reference>
<feature type="domain" description="C2H2-type" evidence="10">
    <location>
        <begin position="209"/>
        <end position="236"/>
    </location>
</feature>
<dbReference type="GO" id="GO:0005634">
    <property type="term" value="C:nucleus"/>
    <property type="evidence" value="ECO:0007669"/>
    <property type="project" value="UniProtKB-SubCell"/>
</dbReference>
<keyword evidence="3" id="KW-0677">Repeat</keyword>
<feature type="region of interest" description="Disordered" evidence="9">
    <location>
        <begin position="71"/>
        <end position="91"/>
    </location>
</feature>
<keyword evidence="5" id="KW-0862">Zinc</keyword>
<dbReference type="GO" id="GO:0008270">
    <property type="term" value="F:zinc ion binding"/>
    <property type="evidence" value="ECO:0007669"/>
    <property type="project" value="UniProtKB-KW"/>
</dbReference>
<dbReference type="FunFam" id="3.30.160.60:FF:000384">
    <property type="entry name" value="Zinc finger protein 550"/>
    <property type="match status" value="1"/>
</dbReference>
<dbReference type="Ensembl" id="ENSPSNT00000000797.1">
    <property type="protein sequence ID" value="ENSPSNP00000000663.1"/>
    <property type="gene ID" value="ENSPSNG00000000535.1"/>
</dbReference>
<comment type="subcellular location">
    <subcellularLocation>
        <location evidence="1">Nucleus</location>
    </subcellularLocation>
</comment>
<keyword evidence="7" id="KW-0539">Nucleus</keyword>
<dbReference type="PANTHER" id="PTHR23226">
    <property type="entry name" value="ZINC FINGER AND SCAN DOMAIN-CONTAINING"/>
    <property type="match status" value="1"/>
</dbReference>
<dbReference type="Gene3D" id="6.10.140.140">
    <property type="match status" value="1"/>
</dbReference>
<dbReference type="SUPFAM" id="SSF57667">
    <property type="entry name" value="beta-beta-alpha zinc fingers"/>
    <property type="match status" value="3"/>
</dbReference>
<evidence type="ECO:0000256" key="9">
    <source>
        <dbReference type="SAM" id="MobiDB-lite"/>
    </source>
</evidence>
<dbReference type="SMART" id="SM00349">
    <property type="entry name" value="KRAB"/>
    <property type="match status" value="1"/>
</dbReference>
<dbReference type="PROSITE" id="PS50157">
    <property type="entry name" value="ZINC_FINGER_C2H2_2"/>
    <property type="match status" value="6"/>
</dbReference>
<feature type="domain" description="KRAB" evidence="11">
    <location>
        <begin position="9"/>
        <end position="80"/>
    </location>
</feature>
<evidence type="ECO:0000256" key="5">
    <source>
        <dbReference type="ARBA" id="ARBA00022833"/>
    </source>
</evidence>
<evidence type="ECO:0000313" key="13">
    <source>
        <dbReference type="Proteomes" id="UP000694554"/>
    </source>
</evidence>
<dbReference type="PROSITE" id="PS00028">
    <property type="entry name" value="ZINC_FINGER_C2H2_1"/>
    <property type="match status" value="6"/>
</dbReference>
<dbReference type="AlphaFoldDB" id="A0A8C9ATF1"/>
<dbReference type="CDD" id="cd07765">
    <property type="entry name" value="KRAB_A-box"/>
    <property type="match status" value="1"/>
</dbReference>
<dbReference type="GO" id="GO:0000981">
    <property type="term" value="F:DNA-binding transcription factor activity, RNA polymerase II-specific"/>
    <property type="evidence" value="ECO:0007669"/>
    <property type="project" value="TreeGrafter"/>
</dbReference>
<dbReference type="Gene3D" id="3.30.160.60">
    <property type="entry name" value="Classic Zinc Finger"/>
    <property type="match status" value="6"/>
</dbReference>
<name>A0A8C9ATF1_PHOSS</name>
<dbReference type="FunFam" id="3.30.160.60:FF:001498">
    <property type="entry name" value="Zinc finger protein 404"/>
    <property type="match status" value="1"/>
</dbReference>
<evidence type="ECO:0000256" key="1">
    <source>
        <dbReference type="ARBA" id="ARBA00004123"/>
    </source>
</evidence>
<evidence type="ECO:0000259" key="10">
    <source>
        <dbReference type="PROSITE" id="PS50157"/>
    </source>
</evidence>
<evidence type="ECO:0000256" key="7">
    <source>
        <dbReference type="ARBA" id="ARBA00023242"/>
    </source>
</evidence>
<dbReference type="Pfam" id="PF00096">
    <property type="entry name" value="zf-C2H2"/>
    <property type="match status" value="6"/>
</dbReference>
<dbReference type="InterPro" id="IPR013087">
    <property type="entry name" value="Znf_C2H2_type"/>
</dbReference>
<dbReference type="PANTHER" id="PTHR23226:SF409">
    <property type="entry name" value="ZINC FINGER PROTEIN 275"/>
    <property type="match status" value="1"/>
</dbReference>
<evidence type="ECO:0000259" key="11">
    <source>
        <dbReference type="PROSITE" id="PS50805"/>
    </source>
</evidence>
<protein>
    <recommendedName>
        <fullName evidence="14">Zinc finger protein 684</fullName>
    </recommendedName>
</protein>
<evidence type="ECO:0000256" key="3">
    <source>
        <dbReference type="ARBA" id="ARBA00022737"/>
    </source>
</evidence>
<evidence type="ECO:0000256" key="2">
    <source>
        <dbReference type="ARBA" id="ARBA00022723"/>
    </source>
</evidence>
<dbReference type="Pfam" id="PF01352">
    <property type="entry name" value="KRAB"/>
    <property type="match status" value="1"/>
</dbReference>
<keyword evidence="4 8" id="KW-0863">Zinc-finger</keyword>
<evidence type="ECO:0000256" key="4">
    <source>
        <dbReference type="ARBA" id="ARBA00022771"/>
    </source>
</evidence>
<dbReference type="SUPFAM" id="SSF109640">
    <property type="entry name" value="KRAB domain (Kruppel-associated box)"/>
    <property type="match status" value="1"/>
</dbReference>
<organism evidence="12 13">
    <name type="scientific">Phocoena sinus</name>
    <name type="common">Vaquita</name>
    <dbReference type="NCBI Taxonomy" id="42100"/>
    <lineage>
        <taxon>Eukaryota</taxon>
        <taxon>Metazoa</taxon>
        <taxon>Chordata</taxon>
        <taxon>Craniata</taxon>
        <taxon>Vertebrata</taxon>
        <taxon>Euteleostomi</taxon>
        <taxon>Mammalia</taxon>
        <taxon>Eutheria</taxon>
        <taxon>Laurasiatheria</taxon>
        <taxon>Artiodactyla</taxon>
        <taxon>Whippomorpha</taxon>
        <taxon>Cetacea</taxon>
        <taxon>Odontoceti</taxon>
        <taxon>Phocoenidae</taxon>
        <taxon>Phocoena</taxon>
    </lineage>
</organism>
<dbReference type="FunFam" id="3.30.160.60:FF:000218">
    <property type="entry name" value="Zinc finger protein 10"/>
    <property type="match status" value="1"/>
</dbReference>
<proteinExistence type="predicted"/>
<dbReference type="InterPro" id="IPR036236">
    <property type="entry name" value="Znf_C2H2_sf"/>
</dbReference>
<feature type="domain" description="C2H2-type" evidence="10">
    <location>
        <begin position="237"/>
        <end position="264"/>
    </location>
</feature>
<dbReference type="PROSITE" id="PS50805">
    <property type="entry name" value="KRAB"/>
    <property type="match status" value="1"/>
</dbReference>
<keyword evidence="6" id="KW-0238">DNA-binding</keyword>
<dbReference type="FunFam" id="3.30.160.60:FF:000638">
    <property type="entry name" value="Zinc finger protein 184"/>
    <property type="match status" value="1"/>
</dbReference>
<reference evidence="12" key="3">
    <citation type="submission" date="2025-09" db="UniProtKB">
        <authorList>
            <consortium name="Ensembl"/>
        </authorList>
    </citation>
    <scope>IDENTIFICATION</scope>
</reference>
<dbReference type="GO" id="GO:0000978">
    <property type="term" value="F:RNA polymerase II cis-regulatory region sequence-specific DNA binding"/>
    <property type="evidence" value="ECO:0007669"/>
    <property type="project" value="TreeGrafter"/>
</dbReference>
<dbReference type="FunFam" id="3.30.160.60:FF:000737">
    <property type="entry name" value="Zinc finger protein 565"/>
    <property type="match status" value="1"/>
</dbReference>
<dbReference type="GeneTree" id="ENSGT00940000163099"/>
<accession>A0A8C9ATF1</accession>
<dbReference type="InterPro" id="IPR001909">
    <property type="entry name" value="KRAB"/>
</dbReference>
<reference evidence="12" key="1">
    <citation type="submission" date="2019-08" db="EMBL/GenBank/DDBJ databases">
        <title>Phocoena sinus (Vaquita) genome, mPhoSin1, primary haplotype.</title>
        <authorList>
            <person name="Morin P."/>
            <person name="Mountcastle J."/>
            <person name="Fungtammasan C."/>
            <person name="Rhie A."/>
            <person name="Rojas-Bracho L."/>
            <person name="Smith C.R."/>
            <person name="Taylor B.L."/>
            <person name="Gulland F.M.D."/>
            <person name="Musser W."/>
            <person name="Houck M."/>
            <person name="Haase B."/>
            <person name="Paez S."/>
            <person name="Howe K."/>
            <person name="Torrance J."/>
            <person name="Formenti G."/>
            <person name="Phillippy A."/>
            <person name="Ryder O."/>
            <person name="Jarvis E.D."/>
            <person name="Fedrigo O."/>
        </authorList>
    </citation>
    <scope>NUCLEOTIDE SEQUENCE [LARGE SCALE GENOMIC DNA]</scope>
</reference>
<dbReference type="InterPro" id="IPR036051">
    <property type="entry name" value="KRAB_dom_sf"/>
</dbReference>
<dbReference type="Proteomes" id="UP000694554">
    <property type="component" value="Chromosome 1"/>
</dbReference>
<dbReference type="SMART" id="SM00355">
    <property type="entry name" value="ZnF_C2H2"/>
    <property type="match status" value="6"/>
</dbReference>
<evidence type="ECO:0000256" key="6">
    <source>
        <dbReference type="ARBA" id="ARBA00023125"/>
    </source>
</evidence>
<evidence type="ECO:0000313" key="12">
    <source>
        <dbReference type="Ensembl" id="ENSPSNP00000000663.1"/>
    </source>
</evidence>
<feature type="compositionally biased region" description="Basic and acidic residues" evidence="9">
    <location>
        <begin position="73"/>
        <end position="91"/>
    </location>
</feature>
<feature type="domain" description="C2H2-type" evidence="10">
    <location>
        <begin position="265"/>
        <end position="292"/>
    </location>
</feature>
<evidence type="ECO:0000256" key="8">
    <source>
        <dbReference type="PROSITE-ProRule" id="PRU00042"/>
    </source>
</evidence>
<keyword evidence="13" id="KW-1185">Reference proteome</keyword>
<feature type="domain" description="C2H2-type" evidence="10">
    <location>
        <begin position="293"/>
        <end position="320"/>
    </location>
</feature>
<evidence type="ECO:0008006" key="14">
    <source>
        <dbReference type="Google" id="ProtNLM"/>
    </source>
</evidence>
<dbReference type="FunFam" id="3.30.160.60:FF:000275">
    <property type="entry name" value="zinc finger protein 90 homolog"/>
    <property type="match status" value="1"/>
</dbReference>
<feature type="domain" description="C2H2-type" evidence="10">
    <location>
        <begin position="321"/>
        <end position="348"/>
    </location>
</feature>
<keyword evidence="2" id="KW-0479">Metal-binding</keyword>